<sequence>MCVVYVRAVDIGGAKMTRWFTCSSKRTQTSDWSKYDDRLMRAAERGDVEKISATLAKKGVNPSKLDLEGRSAFHIVASKGHLECLNAILLHGVDLTAPDAAGRNALHLSAKYGHSLCLQKLLQFNCPTENVDLQGRTALHDAAMSDCCSCVHLLCDHGACVNAKDGDGGTPLSLATQMCHPAICQLLIEKGAEVNARDKQHRTPLMLGCEYGCKESVEVLLRVGAEVGLVDSLGRDCAYYARIGDNMEILSLIRTAMENSPRGPEHLRSGVYKRTKQVRQNSKSEPSTKSKEQGQDLEVENEDLRDKLLKLQHEQRVLNEKVGGLQMQLSQEQMMSDDLENEREEFKALLEAKEKELEESLKTMENLRGKVRYYEQKNSSVPSSPSTGKEDFVMKQVPLLSANPQLVAHLPARSQLRPLELPGETIDQRQELDTVRRYYEAAREETMRLQQELSRRSSECLALASERDRSKAESDQQIRQLEEALRDVQKRMLDSESKVKQMQSHFLALKDHLTQEALSGSARAEDLNEQLRDIKSKYEGASAEVGKLRNQLRHNELLVQELRREDSRLRKENRRFQDELAVCEEDRERAERRAKEAMEQVGLSVTAEKFENMRCLLTNEVNEKSRSLTEAERELTLIREKLDSSQSEKKRSDSKWELMIKELEEVKIRNISLAREAEKLRTEKVLLQRQVEDLMGQMRNQHVPAQLHAETKRACEETIARLSQSLSDSEQSLRKAELEQKQLQEEKKTLREDIMRLQASSIPREEHDKMLQDMQSKITKLEMLLTEALRKCEEIESKARTFQSENTSMKESHVPLTTHHQTTTQLTTELEKCKAELATFKKQIESGTEELAALRAQLEKETTKRTALQAQLESETVAQAGLKSKLECSAAKQAKLQELVDRKAVEWTRLQTLLEKEITQKTDLQSLLNNLKVEVDTEYVKRKDHEAVVSGLQKQVEQKQQEWTQTNAKYHKAQDEVQKLQAAIQEQREELDTLHQCITEKYAPLTSMEEKERNFQTTRMELELELQEQCQISSETKIKLDEQQQEMQKMQKKLHSAECALNEERASWNQERNAMLRQLENLQSHLQEAQKSLAEAKEKERVLQDECQQAANRLKTLQETVNSQYVPIVQHQELKDLLSNTKASFEVELRTQVNLYENVQAQVKRLEKELEMIKGSSITVSLHAQEKATWEKNMVATQQKLQEKEEAAFVMEQEVKRLREEVQQAKHSLRELQICKDRENSDHQTLKLGLEQVIAQLEESCRMHGEESRRMAKELHAAQEHSERLRKKHGDIEHDIAQLKLKYDQSMNTVKELKERIQLSSRDMEGKDKEICTLHNDVEKLKLSLCQFTGGPGKNQSVEALQTQIRALQCQLDESQRRHQEIISIYRAHLLNAVQGHMDADVQDALLQIIHMRQELVC</sequence>
<name>A0AAD1VYA1_PELCU</name>
<feature type="region of interest" description="Disordered" evidence="5">
    <location>
        <begin position="259"/>
        <end position="299"/>
    </location>
</feature>
<evidence type="ECO:0000256" key="4">
    <source>
        <dbReference type="SAM" id="Coils"/>
    </source>
</evidence>
<proteinExistence type="predicted"/>
<feature type="repeat" description="ANK" evidence="3">
    <location>
        <begin position="134"/>
        <end position="166"/>
    </location>
</feature>
<dbReference type="PANTHER" id="PTHR24129">
    <property type="entry name" value="ANKYCORBIN"/>
    <property type="match status" value="1"/>
</dbReference>
<evidence type="ECO:0000256" key="2">
    <source>
        <dbReference type="ARBA" id="ARBA00023054"/>
    </source>
</evidence>
<dbReference type="Gene3D" id="1.25.40.20">
    <property type="entry name" value="Ankyrin repeat-containing domain"/>
    <property type="match status" value="2"/>
</dbReference>
<feature type="coiled-coil region" evidence="4">
    <location>
        <begin position="830"/>
        <end position="871"/>
    </location>
</feature>
<evidence type="ECO:0000256" key="1">
    <source>
        <dbReference type="ARBA" id="ARBA00022737"/>
    </source>
</evidence>
<accession>A0AAD1VYA1</accession>
<dbReference type="Pfam" id="PF13637">
    <property type="entry name" value="Ank_4"/>
    <property type="match status" value="1"/>
</dbReference>
<dbReference type="InterPro" id="IPR042420">
    <property type="entry name" value="RAI14/UACA"/>
</dbReference>
<feature type="coiled-coil region" evidence="4">
    <location>
        <begin position="432"/>
        <end position="498"/>
    </location>
</feature>
<dbReference type="SUPFAM" id="SSF48403">
    <property type="entry name" value="Ankyrin repeat"/>
    <property type="match status" value="1"/>
</dbReference>
<feature type="repeat" description="ANK" evidence="3">
    <location>
        <begin position="200"/>
        <end position="232"/>
    </location>
</feature>
<evidence type="ECO:0000313" key="6">
    <source>
        <dbReference type="EMBL" id="CAH2274554.1"/>
    </source>
</evidence>
<protein>
    <submittedName>
        <fullName evidence="6">Uveal autoantigen with coiled-coil domains and ankyrin repeats isoform X1</fullName>
    </submittedName>
</protein>
<evidence type="ECO:0000256" key="5">
    <source>
        <dbReference type="SAM" id="MobiDB-lite"/>
    </source>
</evidence>
<keyword evidence="3" id="KW-0040">ANK repeat</keyword>
<feature type="repeat" description="ANK" evidence="3">
    <location>
        <begin position="68"/>
        <end position="100"/>
    </location>
</feature>
<reference evidence="6" key="1">
    <citation type="submission" date="2022-03" db="EMBL/GenBank/DDBJ databases">
        <authorList>
            <person name="Alioto T."/>
            <person name="Alioto T."/>
            <person name="Gomez Garrido J."/>
        </authorList>
    </citation>
    <scope>NUCLEOTIDE SEQUENCE</scope>
</reference>
<dbReference type="InterPro" id="IPR002110">
    <property type="entry name" value="Ankyrin_rpt"/>
</dbReference>
<gene>
    <name evidence="6" type="ORF">PECUL_23A033844</name>
</gene>
<feature type="coiled-coil region" evidence="4">
    <location>
        <begin position="1296"/>
        <end position="1330"/>
    </location>
</feature>
<dbReference type="PROSITE" id="PS50088">
    <property type="entry name" value="ANK_REPEAT"/>
    <property type="match status" value="4"/>
</dbReference>
<dbReference type="Pfam" id="PF00023">
    <property type="entry name" value="Ank"/>
    <property type="match status" value="2"/>
</dbReference>
<evidence type="ECO:0000313" key="7">
    <source>
        <dbReference type="Proteomes" id="UP001295444"/>
    </source>
</evidence>
<dbReference type="Proteomes" id="UP001295444">
    <property type="component" value="Chromosome 03"/>
</dbReference>
<feature type="coiled-coil region" evidence="4">
    <location>
        <begin position="524"/>
        <end position="805"/>
    </location>
</feature>
<dbReference type="GO" id="GO:0003779">
    <property type="term" value="F:actin binding"/>
    <property type="evidence" value="ECO:0007669"/>
    <property type="project" value="InterPro"/>
</dbReference>
<keyword evidence="7" id="KW-1185">Reference proteome</keyword>
<keyword evidence="2 4" id="KW-0175">Coiled coil</keyword>
<feature type="repeat" description="ANK" evidence="3">
    <location>
        <begin position="167"/>
        <end position="199"/>
    </location>
</feature>
<dbReference type="Pfam" id="PF12796">
    <property type="entry name" value="Ank_2"/>
    <property type="match status" value="1"/>
</dbReference>
<dbReference type="PANTHER" id="PTHR24129:SF1">
    <property type="entry name" value="UVEAL AUTOANTIGEN WITH COILED-COIL DOMAINS AND ANKYRIN REPEATS"/>
    <property type="match status" value="1"/>
</dbReference>
<dbReference type="SMART" id="SM00248">
    <property type="entry name" value="ANK"/>
    <property type="match status" value="5"/>
</dbReference>
<feature type="coiled-coil region" evidence="4">
    <location>
        <begin position="914"/>
        <end position="1120"/>
    </location>
</feature>
<dbReference type="EMBL" id="OW240914">
    <property type="protein sequence ID" value="CAH2274554.1"/>
    <property type="molecule type" value="Genomic_DNA"/>
</dbReference>
<organism evidence="6 7">
    <name type="scientific">Pelobates cultripes</name>
    <name type="common">Western spadefoot toad</name>
    <dbReference type="NCBI Taxonomy" id="61616"/>
    <lineage>
        <taxon>Eukaryota</taxon>
        <taxon>Metazoa</taxon>
        <taxon>Chordata</taxon>
        <taxon>Craniata</taxon>
        <taxon>Vertebrata</taxon>
        <taxon>Euteleostomi</taxon>
        <taxon>Amphibia</taxon>
        <taxon>Batrachia</taxon>
        <taxon>Anura</taxon>
        <taxon>Pelobatoidea</taxon>
        <taxon>Pelobatidae</taxon>
        <taxon>Pelobates</taxon>
    </lineage>
</organism>
<dbReference type="InterPro" id="IPR036770">
    <property type="entry name" value="Ankyrin_rpt-contain_sf"/>
</dbReference>
<feature type="coiled-coil region" evidence="4">
    <location>
        <begin position="1149"/>
        <end position="1235"/>
    </location>
</feature>
<dbReference type="PROSITE" id="PS50297">
    <property type="entry name" value="ANK_REP_REGION"/>
    <property type="match status" value="3"/>
</dbReference>
<keyword evidence="1" id="KW-0677">Repeat</keyword>
<evidence type="ECO:0000256" key="3">
    <source>
        <dbReference type="PROSITE-ProRule" id="PRU00023"/>
    </source>
</evidence>